<dbReference type="Proteomes" id="UP000076555">
    <property type="component" value="Unassembled WGS sequence"/>
</dbReference>
<feature type="domain" description="Calcineurin-like phosphoesterase" evidence="1">
    <location>
        <begin position="50"/>
        <end position="165"/>
    </location>
</feature>
<protein>
    <submittedName>
        <fullName evidence="2">Metallophosphoesterase</fullName>
    </submittedName>
</protein>
<dbReference type="AlphaFoldDB" id="A0A161UWB1"/>
<dbReference type="GO" id="GO:0016787">
    <property type="term" value="F:hydrolase activity"/>
    <property type="evidence" value="ECO:0007669"/>
    <property type="project" value="InterPro"/>
</dbReference>
<evidence type="ECO:0000313" key="3">
    <source>
        <dbReference type="Proteomes" id="UP000076555"/>
    </source>
</evidence>
<dbReference type="EMBL" id="LWAJ01000093">
    <property type="protein sequence ID" value="KZL50343.1"/>
    <property type="molecule type" value="Genomic_DNA"/>
</dbReference>
<proteinExistence type="predicted"/>
<dbReference type="RefSeq" id="WP_063872292.1">
    <property type="nucleotide sequence ID" value="NZ_CAWMRI010000093.1"/>
</dbReference>
<accession>A0A161UWB1</accession>
<name>A0A161UWB1_NODSP</name>
<dbReference type="Gene3D" id="3.60.21.10">
    <property type="match status" value="1"/>
</dbReference>
<evidence type="ECO:0000259" key="1">
    <source>
        <dbReference type="Pfam" id="PF00149"/>
    </source>
</evidence>
<dbReference type="SUPFAM" id="SSF56300">
    <property type="entry name" value="Metallo-dependent phosphatases"/>
    <property type="match status" value="1"/>
</dbReference>
<dbReference type="Pfam" id="PF00149">
    <property type="entry name" value="Metallophos"/>
    <property type="match status" value="1"/>
</dbReference>
<dbReference type="OrthoDB" id="500534at2"/>
<comment type="caution">
    <text evidence="2">The sequence shown here is derived from an EMBL/GenBank/DDBJ whole genome shotgun (WGS) entry which is preliminary data.</text>
</comment>
<reference evidence="2 3" key="1">
    <citation type="submission" date="2016-04" db="EMBL/GenBank/DDBJ databases">
        <title>Draft Genome Assembly of the Bloom-forming Cyanobacterium Nodularia spumigena Strain CENA596 in Shrimp Production Ponds.</title>
        <authorList>
            <person name="Popin R.V."/>
            <person name="Rigonato J."/>
            <person name="Abreu V.A."/>
            <person name="Andreote A.P."/>
            <person name="Silveira S.B."/>
            <person name="Odebrecht C."/>
            <person name="Fiore M.F."/>
        </authorList>
    </citation>
    <scope>NUCLEOTIDE SEQUENCE [LARGE SCALE GENOMIC DNA]</scope>
    <source>
        <strain evidence="2 3">CENA596</strain>
    </source>
</reference>
<dbReference type="InterPro" id="IPR051918">
    <property type="entry name" value="STPP_CPPED1"/>
</dbReference>
<evidence type="ECO:0000313" key="2">
    <source>
        <dbReference type="EMBL" id="KZL50343.1"/>
    </source>
</evidence>
<sequence>MKLITEPSISEKIHKMKQRVRWHHPQIVSQGIDQTSMVIDDGKEDNPEFSFMVIGDTGTTSLYGYHPQRKVAELMLPHKEDCRFVLHTGDVIYAVGSHEYYDKNFIQPYREFLVGGDQPENIAYDQMLFNLPFLAVPGNHDYYDVPLMYRLFTGSTRHLRRFLRYKDLEIGWHGSNKGDAYARAFLDYIGAIASPKKLQRHLDQHYTAIIDAGRCLRYQPGKFTRLPNRYYTFGYGGIDFFALDSNTFNTPSPLPETPEGEINRRELQQRRQVIDQEEEQILATCDRLNPEKPAEAEQLDYLKAKLEQINEVKIDIEKQLASNATDIIDFEQLNWLKNRLIESWHSSEVRGRIIFFHHPPYVTEATKWNQAQTLAVRHRLRWVFEQVAKTLGSQTKDRSIVDLIFNGHAHCLEHIRTGDTGYADSHINCIISGGSGHYPRRQRREGNELIETFTELPGHPQRKVADSLLFVGRNGKKPHKHLPYSCVKIEVKAGTPPKFIVTPLVADRVGEEWQTPQIQPFVI</sequence>
<dbReference type="PANTHER" id="PTHR43143:SF1">
    <property type="entry name" value="SERINE_THREONINE-PROTEIN PHOSPHATASE CPPED1"/>
    <property type="match status" value="1"/>
</dbReference>
<dbReference type="PANTHER" id="PTHR43143">
    <property type="entry name" value="METALLOPHOSPHOESTERASE, CALCINEURIN SUPERFAMILY"/>
    <property type="match status" value="1"/>
</dbReference>
<organism evidence="2 3">
    <name type="scientific">Nodularia spumigena CENA596</name>
    <dbReference type="NCBI Taxonomy" id="1819295"/>
    <lineage>
        <taxon>Bacteria</taxon>
        <taxon>Bacillati</taxon>
        <taxon>Cyanobacteriota</taxon>
        <taxon>Cyanophyceae</taxon>
        <taxon>Nostocales</taxon>
        <taxon>Nodulariaceae</taxon>
        <taxon>Nodularia</taxon>
    </lineage>
</organism>
<gene>
    <name evidence="2" type="ORF">A2T98_08035</name>
</gene>
<dbReference type="InterPro" id="IPR004843">
    <property type="entry name" value="Calcineurin-like_PHP"/>
</dbReference>
<dbReference type="InterPro" id="IPR029052">
    <property type="entry name" value="Metallo-depent_PP-like"/>
</dbReference>